<keyword evidence="7" id="KW-1185">Reference proteome</keyword>
<dbReference type="InterPro" id="IPR013106">
    <property type="entry name" value="Ig_V-set"/>
</dbReference>
<keyword evidence="2" id="KW-0472">Membrane</keyword>
<dbReference type="InterPro" id="IPR036179">
    <property type="entry name" value="Ig-like_dom_sf"/>
</dbReference>
<reference evidence="6 7" key="1">
    <citation type="submission" date="2022-01" db="EMBL/GenBank/DDBJ databases">
        <title>A high-quality chromosome-level genome assembly of rohu carp, Labeo rohita.</title>
        <authorList>
            <person name="Arick M.A. II"/>
            <person name="Hsu C.-Y."/>
            <person name="Magbanua Z."/>
            <person name="Pechanova O."/>
            <person name="Grover C."/>
            <person name="Miller E."/>
            <person name="Thrash A."/>
            <person name="Ezzel L."/>
            <person name="Alam S."/>
            <person name="Benzie J."/>
            <person name="Hamilton M."/>
            <person name="Karsi A."/>
            <person name="Lawrence M.L."/>
            <person name="Peterson D.G."/>
        </authorList>
    </citation>
    <scope>NUCLEOTIDE SEQUENCE [LARGE SCALE GENOMIC DNA]</scope>
    <source>
        <strain evidence="7">BAU-BD-2019</strain>
        <tissue evidence="6">Blood</tissue>
    </source>
</reference>
<feature type="domain" description="Immunoglobulin V-set" evidence="4">
    <location>
        <begin position="13"/>
        <end position="82"/>
    </location>
</feature>
<organism evidence="6 7">
    <name type="scientific">Labeo rohita</name>
    <name type="common">Indian major carp</name>
    <name type="synonym">Cyprinus rohita</name>
    <dbReference type="NCBI Taxonomy" id="84645"/>
    <lineage>
        <taxon>Eukaryota</taxon>
        <taxon>Metazoa</taxon>
        <taxon>Chordata</taxon>
        <taxon>Craniata</taxon>
        <taxon>Vertebrata</taxon>
        <taxon>Euteleostomi</taxon>
        <taxon>Actinopterygii</taxon>
        <taxon>Neopterygii</taxon>
        <taxon>Teleostei</taxon>
        <taxon>Ostariophysi</taxon>
        <taxon>Cypriniformes</taxon>
        <taxon>Cyprinidae</taxon>
        <taxon>Labeoninae</taxon>
        <taxon>Labeonini</taxon>
        <taxon>Labeo</taxon>
    </lineage>
</organism>
<dbReference type="EMBL" id="JACTAM010002650">
    <property type="protein sequence ID" value="KAI2644045.1"/>
    <property type="molecule type" value="Genomic_DNA"/>
</dbReference>
<gene>
    <name evidence="6" type="ORF">H4Q32_027054</name>
</gene>
<evidence type="ECO:0000256" key="3">
    <source>
        <dbReference type="ARBA" id="ARBA00023319"/>
    </source>
</evidence>
<dbReference type="InterPro" id="IPR013783">
    <property type="entry name" value="Ig-like_fold"/>
</dbReference>
<dbReference type="Pfam" id="PF22705">
    <property type="entry name" value="C2-set_3"/>
    <property type="match status" value="1"/>
</dbReference>
<evidence type="ECO:0000313" key="6">
    <source>
        <dbReference type="EMBL" id="KAI2644045.1"/>
    </source>
</evidence>
<keyword evidence="3" id="KW-0393">Immunoglobulin domain</keyword>
<comment type="subcellular location">
    <subcellularLocation>
        <location evidence="1">Membrane</location>
    </subcellularLocation>
</comment>
<evidence type="ECO:0000256" key="1">
    <source>
        <dbReference type="ARBA" id="ARBA00004370"/>
    </source>
</evidence>
<name>A0ABQ8L004_LABRO</name>
<evidence type="ECO:0000256" key="2">
    <source>
        <dbReference type="ARBA" id="ARBA00023136"/>
    </source>
</evidence>
<evidence type="ECO:0000259" key="4">
    <source>
        <dbReference type="Pfam" id="PF07686"/>
    </source>
</evidence>
<dbReference type="Proteomes" id="UP000830375">
    <property type="component" value="Unassembled WGS sequence"/>
</dbReference>
<dbReference type="Pfam" id="PF07686">
    <property type="entry name" value="V-set"/>
    <property type="match status" value="1"/>
</dbReference>
<feature type="domain" description="Butyrophilin subfamily 3 member A2-like Ig-C" evidence="5">
    <location>
        <begin position="92"/>
        <end position="126"/>
    </location>
</feature>
<evidence type="ECO:0000259" key="5">
    <source>
        <dbReference type="Pfam" id="PF22705"/>
    </source>
</evidence>
<dbReference type="InterPro" id="IPR050504">
    <property type="entry name" value="IgSF_BTN/MOG"/>
</dbReference>
<dbReference type="PANTHER" id="PTHR24100:SF151">
    <property type="entry name" value="ICOS LIGAND"/>
    <property type="match status" value="1"/>
</dbReference>
<dbReference type="InterPro" id="IPR053896">
    <property type="entry name" value="BTN3A2-like_Ig-C"/>
</dbReference>
<protein>
    <submittedName>
        <fullName evidence="6">Butyrophilin-like protein 10</fullName>
    </submittedName>
</protein>
<dbReference type="Gene3D" id="2.60.40.10">
    <property type="entry name" value="Immunoglobulins"/>
    <property type="match status" value="2"/>
</dbReference>
<comment type="caution">
    <text evidence="6">The sequence shown here is derived from an EMBL/GenBank/DDBJ whole genome shotgun (WGS) entry which is preliminary data.</text>
</comment>
<proteinExistence type="predicted"/>
<accession>A0ABQ8L004</accession>
<evidence type="ECO:0000313" key="7">
    <source>
        <dbReference type="Proteomes" id="UP000830375"/>
    </source>
</evidence>
<dbReference type="SUPFAM" id="SSF48726">
    <property type="entry name" value="Immunoglobulin"/>
    <property type="match status" value="1"/>
</dbReference>
<dbReference type="PANTHER" id="PTHR24100">
    <property type="entry name" value="BUTYROPHILIN"/>
    <property type="match status" value="1"/>
</dbReference>
<sequence>MQIPYKLHIIAVDMRVKWSRLDQKDSLVHLCENHEERSDSVLQNHQEPQKGNASLKLSTAQIFDEGLYKCFIQSKSWNDNTTVNDKVEGHPPLITADEFDHSGGLHLQCESEVWYPEPDLEWLDSERV</sequence>